<comment type="caution">
    <text evidence="4">Lacks conserved residue(s) required for the propagation of feature annotation.</text>
</comment>
<dbReference type="InterPro" id="IPR051277">
    <property type="entry name" value="SEZ6_CSMD_C4BPB_Regulators"/>
</dbReference>
<feature type="non-terminal residue" evidence="7">
    <location>
        <position position="266"/>
    </location>
</feature>
<evidence type="ECO:0000313" key="8">
    <source>
        <dbReference type="Proteomes" id="UP000054359"/>
    </source>
</evidence>
<keyword evidence="8" id="KW-1185">Reference proteome</keyword>
<dbReference type="PANTHER" id="PTHR45656:SF4">
    <property type="entry name" value="PROTEIN CBR-CLEC-78"/>
    <property type="match status" value="1"/>
</dbReference>
<keyword evidence="3 4" id="KW-1015">Disulfide bond</keyword>
<dbReference type="EMBL" id="KK119394">
    <property type="protein sequence ID" value="KFM75589.1"/>
    <property type="molecule type" value="Genomic_DNA"/>
</dbReference>
<feature type="disulfide bond" evidence="4">
    <location>
        <begin position="119"/>
        <end position="146"/>
    </location>
</feature>
<feature type="domain" description="Sushi" evidence="6">
    <location>
        <begin position="207"/>
        <end position="266"/>
    </location>
</feature>
<dbReference type="AlphaFoldDB" id="A0A087UE00"/>
<dbReference type="Gene3D" id="2.10.70.10">
    <property type="entry name" value="Complement Module, domain 1"/>
    <property type="match status" value="4"/>
</dbReference>
<dbReference type="Pfam" id="PF00084">
    <property type="entry name" value="Sushi"/>
    <property type="match status" value="4"/>
</dbReference>
<dbReference type="PROSITE" id="PS50923">
    <property type="entry name" value="SUSHI"/>
    <property type="match status" value="4"/>
</dbReference>
<evidence type="ECO:0000256" key="1">
    <source>
        <dbReference type="ARBA" id="ARBA00022729"/>
    </source>
</evidence>
<reference evidence="7 8" key="1">
    <citation type="submission" date="2013-11" db="EMBL/GenBank/DDBJ databases">
        <title>Genome sequencing of Stegodyphus mimosarum.</title>
        <authorList>
            <person name="Bechsgaard J."/>
        </authorList>
    </citation>
    <scope>NUCLEOTIDE SEQUENCE [LARGE SCALE GENOMIC DNA]</scope>
</reference>
<evidence type="ECO:0000256" key="5">
    <source>
        <dbReference type="SAM" id="SignalP"/>
    </source>
</evidence>
<dbReference type="InterPro" id="IPR000436">
    <property type="entry name" value="Sushi_SCR_CCP_dom"/>
</dbReference>
<dbReference type="OMA" id="TCSKVKC"/>
<protein>
    <submittedName>
        <fullName evidence="7">CUB and sushi domain-containing protein 1</fullName>
    </submittedName>
</protein>
<proteinExistence type="predicted"/>
<evidence type="ECO:0000313" key="7">
    <source>
        <dbReference type="EMBL" id="KFM75589.1"/>
    </source>
</evidence>
<name>A0A087UE00_STEMI</name>
<evidence type="ECO:0000256" key="4">
    <source>
        <dbReference type="PROSITE-ProRule" id="PRU00302"/>
    </source>
</evidence>
<keyword evidence="4" id="KW-0768">Sushi</keyword>
<dbReference type="Proteomes" id="UP000054359">
    <property type="component" value="Unassembled WGS sequence"/>
</dbReference>
<dbReference type="STRING" id="407821.A0A087UE00"/>
<organism evidence="7 8">
    <name type="scientific">Stegodyphus mimosarum</name>
    <name type="common">African social velvet spider</name>
    <dbReference type="NCBI Taxonomy" id="407821"/>
    <lineage>
        <taxon>Eukaryota</taxon>
        <taxon>Metazoa</taxon>
        <taxon>Ecdysozoa</taxon>
        <taxon>Arthropoda</taxon>
        <taxon>Chelicerata</taxon>
        <taxon>Arachnida</taxon>
        <taxon>Araneae</taxon>
        <taxon>Araneomorphae</taxon>
        <taxon>Entelegynae</taxon>
        <taxon>Eresoidea</taxon>
        <taxon>Eresidae</taxon>
        <taxon>Stegodyphus</taxon>
    </lineage>
</organism>
<feature type="disulfide bond" evidence="4">
    <location>
        <begin position="177"/>
        <end position="204"/>
    </location>
</feature>
<evidence type="ECO:0000259" key="6">
    <source>
        <dbReference type="PROSITE" id="PS50923"/>
    </source>
</evidence>
<accession>A0A087UE00</accession>
<feature type="domain" description="Sushi" evidence="6">
    <location>
        <begin position="23"/>
        <end position="90"/>
    </location>
</feature>
<dbReference type="InterPro" id="IPR035976">
    <property type="entry name" value="Sushi/SCR/CCP_sf"/>
</dbReference>
<keyword evidence="2" id="KW-0677">Repeat</keyword>
<feature type="signal peptide" evidence="5">
    <location>
        <begin position="1"/>
        <end position="21"/>
    </location>
</feature>
<evidence type="ECO:0000256" key="3">
    <source>
        <dbReference type="ARBA" id="ARBA00023157"/>
    </source>
</evidence>
<feature type="chain" id="PRO_5001830429" evidence="5">
    <location>
        <begin position="22"/>
        <end position="266"/>
    </location>
</feature>
<keyword evidence="1 5" id="KW-0732">Signal</keyword>
<evidence type="ECO:0000256" key="2">
    <source>
        <dbReference type="ARBA" id="ARBA00022737"/>
    </source>
</evidence>
<dbReference type="SUPFAM" id="SSF57535">
    <property type="entry name" value="Complement control module/SCR domain"/>
    <property type="match status" value="4"/>
</dbReference>
<dbReference type="PANTHER" id="PTHR45656">
    <property type="entry name" value="PROTEIN CBR-CLEC-78"/>
    <property type="match status" value="1"/>
</dbReference>
<feature type="domain" description="Sushi" evidence="6">
    <location>
        <begin position="91"/>
        <end position="148"/>
    </location>
</feature>
<feature type="domain" description="Sushi" evidence="6">
    <location>
        <begin position="149"/>
        <end position="206"/>
    </location>
</feature>
<feature type="disulfide bond" evidence="4">
    <location>
        <begin position="237"/>
        <end position="264"/>
    </location>
</feature>
<dbReference type="OrthoDB" id="6426201at2759"/>
<sequence length="266" mass="28973">MQVLLVYALGIGIWGLEVVKAELTCDPPPVYNRTVIASGHDREEYPLGSNVTYRCDFGYASDVVIGSSRCILSKSNGKAEWTEPLIRCKPRSCGDPGFVSNAQRIGSLFTFPNSVQYECEDGYEIHGLSTRYCLASGSWSGTLPTCKKIHCGVPANPENGQAIYSSTEYEAEVKYRCNEGYSLSNKQPRICTGDGTWSGVQPVCTEGLCEAPVAPENGMIVIKPSVPRIGSIVSYACHEGFRLQGSDSARCLETGEWTFPAPKCLR</sequence>
<dbReference type="CDD" id="cd00033">
    <property type="entry name" value="CCP"/>
    <property type="match status" value="4"/>
</dbReference>
<dbReference type="SMART" id="SM00032">
    <property type="entry name" value="CCP"/>
    <property type="match status" value="4"/>
</dbReference>
<gene>
    <name evidence="7" type="ORF">X975_07882</name>
</gene>